<dbReference type="AlphaFoldDB" id="A0A0W0S0K5"/>
<keyword evidence="1" id="KW-1133">Transmembrane helix</keyword>
<dbReference type="STRING" id="447.Lboz_0412"/>
<keyword evidence="1" id="KW-0812">Transmembrane</keyword>
<reference evidence="2 3" key="1">
    <citation type="submission" date="2015-11" db="EMBL/GenBank/DDBJ databases">
        <title>Genomic analysis of 38 Legionella species identifies large and diverse effector repertoires.</title>
        <authorList>
            <person name="Burstein D."/>
            <person name="Amaro F."/>
            <person name="Zusman T."/>
            <person name="Lifshitz Z."/>
            <person name="Cohen O."/>
            <person name="Gilbert J.A."/>
            <person name="Pupko T."/>
            <person name="Shuman H.A."/>
            <person name="Segal G."/>
        </authorList>
    </citation>
    <scope>NUCLEOTIDE SEQUENCE [LARGE SCALE GENOMIC DNA]</scope>
    <source>
        <strain evidence="2 3">WIGA</strain>
    </source>
</reference>
<keyword evidence="1" id="KW-0472">Membrane</keyword>
<organism evidence="2 3">
    <name type="scientific">Legionella bozemanae</name>
    <name type="common">Fluoribacter bozemanae</name>
    <dbReference type="NCBI Taxonomy" id="447"/>
    <lineage>
        <taxon>Bacteria</taxon>
        <taxon>Pseudomonadati</taxon>
        <taxon>Pseudomonadota</taxon>
        <taxon>Gammaproteobacteria</taxon>
        <taxon>Legionellales</taxon>
        <taxon>Legionellaceae</taxon>
        <taxon>Legionella</taxon>
    </lineage>
</organism>
<feature type="transmembrane region" description="Helical" evidence="1">
    <location>
        <begin position="12"/>
        <end position="31"/>
    </location>
</feature>
<evidence type="ECO:0008006" key="4">
    <source>
        <dbReference type="Google" id="ProtNLM"/>
    </source>
</evidence>
<dbReference type="Proteomes" id="UP000054695">
    <property type="component" value="Unassembled WGS sequence"/>
</dbReference>
<dbReference type="RefSeq" id="WP_058458110.1">
    <property type="nucleotide sequence ID" value="NZ_CAAAIY010000009.1"/>
</dbReference>
<name>A0A0W0S0K5_LEGBO</name>
<dbReference type="EMBL" id="LNXU01000003">
    <property type="protein sequence ID" value="KTC76657.1"/>
    <property type="molecule type" value="Genomic_DNA"/>
</dbReference>
<protein>
    <recommendedName>
        <fullName evidence="4">Tfp pilus assembly protein PilW</fullName>
    </recommendedName>
</protein>
<evidence type="ECO:0000313" key="3">
    <source>
        <dbReference type="Proteomes" id="UP000054695"/>
    </source>
</evidence>
<dbReference type="PATRIC" id="fig|447.4.peg.444"/>
<keyword evidence="3" id="KW-1185">Reference proteome</keyword>
<sequence>MKKQMGISLTEILISLFLTSLIMIPLIQLYLGSKRQYLETEKILEARFDLQWVSDLLSDSIRRAGFTPCLGIDQLQVIDRRNHPNRIFALQTENQPNQFIQVNRMNEHFAKIIKIQGATKIVIQDPVILHKNRPILIADCEHAEIQELFDMEQQNNNSLITLNKPLFFSYDRSAYIGEYLEEKWLIKRNANNMDTLHYQLVQTEEITPLIHFIHTRNRYIKEKQFLEISMGLDDNKTHELKVLVRGS</sequence>
<gene>
    <name evidence="2" type="ORF">Lboz_0412</name>
</gene>
<evidence type="ECO:0000256" key="1">
    <source>
        <dbReference type="SAM" id="Phobius"/>
    </source>
</evidence>
<evidence type="ECO:0000313" key="2">
    <source>
        <dbReference type="EMBL" id="KTC76657.1"/>
    </source>
</evidence>
<dbReference type="OrthoDB" id="5652980at2"/>
<comment type="caution">
    <text evidence="2">The sequence shown here is derived from an EMBL/GenBank/DDBJ whole genome shotgun (WGS) entry which is preliminary data.</text>
</comment>
<accession>A0A0W0S0K5</accession>
<proteinExistence type="predicted"/>